<evidence type="ECO:0000256" key="1">
    <source>
        <dbReference type="SAM" id="MobiDB-lite"/>
    </source>
</evidence>
<comment type="caution">
    <text evidence="2">The sequence shown here is derived from an EMBL/GenBank/DDBJ whole genome shotgun (WGS) entry which is preliminary data.</text>
</comment>
<keyword evidence="3" id="KW-1185">Reference proteome</keyword>
<evidence type="ECO:0000313" key="3">
    <source>
        <dbReference type="Proteomes" id="UP001342314"/>
    </source>
</evidence>
<feature type="region of interest" description="Disordered" evidence="1">
    <location>
        <begin position="291"/>
        <end position="344"/>
    </location>
</feature>
<organism evidence="2 3">
    <name type="scientific">Rhodotorula paludigena</name>
    <dbReference type="NCBI Taxonomy" id="86838"/>
    <lineage>
        <taxon>Eukaryota</taxon>
        <taxon>Fungi</taxon>
        <taxon>Dikarya</taxon>
        <taxon>Basidiomycota</taxon>
        <taxon>Pucciniomycotina</taxon>
        <taxon>Microbotryomycetes</taxon>
        <taxon>Sporidiobolales</taxon>
        <taxon>Sporidiobolaceae</taxon>
        <taxon>Rhodotorula</taxon>
    </lineage>
</organism>
<feature type="compositionally biased region" description="Low complexity" evidence="1">
    <location>
        <begin position="306"/>
        <end position="320"/>
    </location>
</feature>
<reference evidence="2 3" key="1">
    <citation type="submission" date="2021-12" db="EMBL/GenBank/DDBJ databases">
        <title>High titer production of polyol ester of fatty acids by Rhodotorula paludigena BS15 towards product separation-free biomass refinery.</title>
        <authorList>
            <person name="Mano J."/>
            <person name="Ono H."/>
            <person name="Tanaka T."/>
            <person name="Naito K."/>
            <person name="Sushida H."/>
            <person name="Ike M."/>
            <person name="Tokuyasu K."/>
            <person name="Kitaoka M."/>
        </authorList>
    </citation>
    <scope>NUCLEOTIDE SEQUENCE [LARGE SCALE GENOMIC DNA]</scope>
    <source>
        <strain evidence="2 3">BS15</strain>
    </source>
</reference>
<sequence>MSAGDARNVFGYYHRFVLEASLRHIVLHGVNVDERICELLDTYTIDELFEGLAPRVTGAGVWLHSSLPKSRTPNGDFDLAIPSDLPKFELQSDLPGAYHAGYDTKNSSLDERGYIHIDSIYAGISSAKPADSSTFNKLEAGLLGIYEAFSILSSLSFFNPDWVGLGAPNALGERSMNLTANMIFYDRAIRLPPAVQPHPELHVGITEWTDLQSRDPSAFCNSFAPLLPPPHLFIAILLTWLTPDELVKHIWLEGSQCPDPVSLHSYLITSLRPAWELLVFRQGVGLSVSTGDGGDGDDNVLDAIDEGSSAGGESVAGADGQAVEKSEGAAAGSTPDAATGAAGE</sequence>
<gene>
    <name evidence="2" type="ORF">Rhopal_007024-T1</name>
</gene>
<name>A0AAV5GUR4_9BASI</name>
<evidence type="ECO:0000313" key="2">
    <source>
        <dbReference type="EMBL" id="GJN93963.1"/>
    </source>
</evidence>
<protein>
    <submittedName>
        <fullName evidence="2">Uncharacterized protein</fullName>
    </submittedName>
</protein>
<feature type="compositionally biased region" description="Acidic residues" evidence="1">
    <location>
        <begin position="294"/>
        <end position="305"/>
    </location>
</feature>
<accession>A0AAV5GUR4</accession>
<dbReference type="Proteomes" id="UP001342314">
    <property type="component" value="Unassembled WGS sequence"/>
</dbReference>
<proteinExistence type="predicted"/>
<dbReference type="AlphaFoldDB" id="A0AAV5GUR4"/>
<dbReference type="EMBL" id="BQKY01000015">
    <property type="protein sequence ID" value="GJN93963.1"/>
    <property type="molecule type" value="Genomic_DNA"/>
</dbReference>